<keyword evidence="8" id="KW-0598">Phosphotransferase system</keyword>
<dbReference type="InterPro" id="IPR004718">
    <property type="entry name" value="PTS_IIC_mtl"/>
</dbReference>
<evidence type="ECO:0000256" key="13">
    <source>
        <dbReference type="SAM" id="Phobius"/>
    </source>
</evidence>
<feature type="transmembrane region" description="Helical" evidence="13">
    <location>
        <begin position="86"/>
        <end position="119"/>
    </location>
</feature>
<gene>
    <name evidence="15" type="ORF">J2S44_002140</name>
</gene>
<keyword evidence="11 13" id="KW-0472">Membrane</keyword>
<feature type="transmembrane region" description="Helical" evidence="13">
    <location>
        <begin position="140"/>
        <end position="161"/>
    </location>
</feature>
<keyword evidence="6" id="KW-0762">Sugar transport</keyword>
<dbReference type="GO" id="GO:0008982">
    <property type="term" value="F:protein-N(PI)-phosphohistidine-sugar phosphotransferase activity"/>
    <property type="evidence" value="ECO:0007669"/>
    <property type="project" value="InterPro"/>
</dbReference>
<keyword evidence="4" id="KW-1003">Cell membrane</keyword>
<evidence type="ECO:0000256" key="8">
    <source>
        <dbReference type="ARBA" id="ARBA00022683"/>
    </source>
</evidence>
<dbReference type="PANTHER" id="PTHR30181:SF2">
    <property type="entry name" value="PTS SYSTEM MANNITOL-SPECIFIC EIICBA COMPONENT"/>
    <property type="match status" value="1"/>
</dbReference>
<dbReference type="InterPro" id="IPR003352">
    <property type="entry name" value="PTS_EIIC"/>
</dbReference>
<dbReference type="Proteomes" id="UP001183629">
    <property type="component" value="Unassembled WGS sequence"/>
</dbReference>
<dbReference type="EMBL" id="JAVDYC010000001">
    <property type="protein sequence ID" value="MDR7321890.1"/>
    <property type="molecule type" value="Genomic_DNA"/>
</dbReference>
<feature type="transmembrane region" description="Helical" evidence="13">
    <location>
        <begin position="322"/>
        <end position="344"/>
    </location>
</feature>
<dbReference type="GO" id="GO:0005886">
    <property type="term" value="C:plasma membrane"/>
    <property type="evidence" value="ECO:0007669"/>
    <property type="project" value="UniProtKB-SubCell"/>
</dbReference>
<evidence type="ECO:0000256" key="7">
    <source>
        <dbReference type="ARBA" id="ARBA00022679"/>
    </source>
</evidence>
<feature type="transmembrane region" description="Helical" evidence="13">
    <location>
        <begin position="254"/>
        <end position="272"/>
    </location>
</feature>
<comment type="function">
    <text evidence="1">The phosphoenolpyruvate-dependent sugar phosphotransferase system (sugar PTS), a major carbohydrate active transport system, catalyzes the phosphorylation of incoming sugar substrates concomitantly with their translocation across the cell membrane. The enzyme II CmtAB PTS system is involved in D-mannitol transport.</text>
</comment>
<dbReference type="InterPro" id="IPR013014">
    <property type="entry name" value="PTS_EIIC_2"/>
</dbReference>
<feature type="region of interest" description="Disordered" evidence="12">
    <location>
        <begin position="366"/>
        <end position="388"/>
    </location>
</feature>
<evidence type="ECO:0000313" key="15">
    <source>
        <dbReference type="EMBL" id="MDR7321890.1"/>
    </source>
</evidence>
<dbReference type="RefSeq" id="WP_310411389.1">
    <property type="nucleotide sequence ID" value="NZ_JAVDYC010000001.1"/>
</dbReference>
<keyword evidence="10 13" id="KW-1133">Transmembrane helix</keyword>
<keyword evidence="5" id="KW-0597">Phosphoprotein</keyword>
<dbReference type="AlphaFoldDB" id="A0AAE3ZNJ0"/>
<feature type="domain" description="PTS EIIC type-2" evidence="14">
    <location>
        <begin position="20"/>
        <end position="349"/>
    </location>
</feature>
<feature type="transmembrane region" description="Helical" evidence="13">
    <location>
        <begin position="279"/>
        <end position="302"/>
    </location>
</feature>
<dbReference type="InterPro" id="IPR050893">
    <property type="entry name" value="Sugar_PTS"/>
</dbReference>
<dbReference type="PANTHER" id="PTHR30181">
    <property type="entry name" value="MANNITOL PERMEASE IIC COMPONENT"/>
    <property type="match status" value="1"/>
</dbReference>
<reference evidence="15 16" key="1">
    <citation type="submission" date="2023-07" db="EMBL/GenBank/DDBJ databases">
        <title>Sequencing the genomes of 1000 actinobacteria strains.</title>
        <authorList>
            <person name="Klenk H.-P."/>
        </authorList>
    </citation>
    <scope>NUCLEOTIDE SEQUENCE [LARGE SCALE GENOMIC DNA]</scope>
    <source>
        <strain evidence="15 16">DSM 44711</strain>
    </source>
</reference>
<name>A0AAE3ZNJ0_9ACTN</name>
<evidence type="ECO:0000256" key="11">
    <source>
        <dbReference type="ARBA" id="ARBA00023136"/>
    </source>
</evidence>
<organism evidence="15 16">
    <name type="scientific">Catenuloplanes niger</name>
    <dbReference type="NCBI Taxonomy" id="587534"/>
    <lineage>
        <taxon>Bacteria</taxon>
        <taxon>Bacillati</taxon>
        <taxon>Actinomycetota</taxon>
        <taxon>Actinomycetes</taxon>
        <taxon>Micromonosporales</taxon>
        <taxon>Micromonosporaceae</taxon>
        <taxon>Catenuloplanes</taxon>
    </lineage>
</organism>
<evidence type="ECO:0000256" key="12">
    <source>
        <dbReference type="SAM" id="MobiDB-lite"/>
    </source>
</evidence>
<keyword evidence="16" id="KW-1185">Reference proteome</keyword>
<evidence type="ECO:0000259" key="14">
    <source>
        <dbReference type="PROSITE" id="PS51104"/>
    </source>
</evidence>
<comment type="subcellular location">
    <subcellularLocation>
        <location evidence="2">Cell membrane</location>
        <topology evidence="2">Multi-pass membrane protein</topology>
    </subcellularLocation>
</comment>
<sequence length="388" mass="40400">MSTYTPEVQGSGFRAWVQRIGGHLAGMVMPNIGAFIAWGLITALFIPTGWIPNEGLAQLVDPMIKYLLPILIGYTGGRIVHGQRGAVVGAVATMGVIVGAEIPMFLGAMIIGPLAAFVIKLFDKAIEGKIRPGFEMLVDNFSAGIVGGAFALLAKVSVGPVVERVMTLLGNGVDWLVDHSLLPVVSVLVEPAKVLFLNNAINHGVFTPLGVQQVAENGKSIMYMIESNPGPGLGLLLAYFFFGPKLLRPSTPAAMIIHFFGGIHEIYFPYVLMKPRLILAMIAGGAAGVTTFMITGAGLTASPSPGSIFAYAAMTPRGVGNWIGMIAGVLIAAAVSFAVASLLLGFGRLKEDQEVDDASAEALGADTADDSVKAGNPAVARNAEPGTA</sequence>
<evidence type="ECO:0000256" key="4">
    <source>
        <dbReference type="ARBA" id="ARBA00022475"/>
    </source>
</evidence>
<keyword evidence="9 13" id="KW-0812">Transmembrane</keyword>
<comment type="caution">
    <text evidence="15">The sequence shown here is derived from an EMBL/GenBank/DDBJ whole genome shotgun (WGS) entry which is preliminary data.</text>
</comment>
<dbReference type="GO" id="GO:0090563">
    <property type="term" value="F:protein-phosphocysteine-sugar phosphotransferase activity"/>
    <property type="evidence" value="ECO:0007669"/>
    <property type="project" value="TreeGrafter"/>
</dbReference>
<evidence type="ECO:0000256" key="9">
    <source>
        <dbReference type="ARBA" id="ARBA00022692"/>
    </source>
</evidence>
<evidence type="ECO:0000256" key="5">
    <source>
        <dbReference type="ARBA" id="ARBA00022553"/>
    </source>
</evidence>
<evidence type="ECO:0000313" key="16">
    <source>
        <dbReference type="Proteomes" id="UP001183629"/>
    </source>
</evidence>
<evidence type="ECO:0000256" key="3">
    <source>
        <dbReference type="ARBA" id="ARBA00022448"/>
    </source>
</evidence>
<evidence type="ECO:0000256" key="1">
    <source>
        <dbReference type="ARBA" id="ARBA00002434"/>
    </source>
</evidence>
<dbReference type="GO" id="GO:0009401">
    <property type="term" value="P:phosphoenolpyruvate-dependent sugar phosphotransferase system"/>
    <property type="evidence" value="ECO:0007669"/>
    <property type="project" value="UniProtKB-KW"/>
</dbReference>
<protein>
    <submittedName>
        <fullName evidence="15">PTS system mannitol-specific IIC component</fullName>
    </submittedName>
</protein>
<keyword evidence="7" id="KW-0808">Transferase</keyword>
<dbReference type="PROSITE" id="PS51104">
    <property type="entry name" value="PTS_EIIC_TYPE_2"/>
    <property type="match status" value="1"/>
</dbReference>
<accession>A0AAE3ZNJ0</accession>
<evidence type="ECO:0000256" key="2">
    <source>
        <dbReference type="ARBA" id="ARBA00004651"/>
    </source>
</evidence>
<dbReference type="Pfam" id="PF02378">
    <property type="entry name" value="PTS_EIIC"/>
    <property type="match status" value="1"/>
</dbReference>
<dbReference type="NCBIfam" id="TIGR00851">
    <property type="entry name" value="mtlA"/>
    <property type="match status" value="1"/>
</dbReference>
<evidence type="ECO:0000256" key="6">
    <source>
        <dbReference type="ARBA" id="ARBA00022597"/>
    </source>
</evidence>
<evidence type="ECO:0000256" key="10">
    <source>
        <dbReference type="ARBA" id="ARBA00022989"/>
    </source>
</evidence>
<proteinExistence type="predicted"/>
<keyword evidence="3" id="KW-0813">Transport</keyword>